<dbReference type="AlphaFoldDB" id="A0A7H0VF32"/>
<keyword evidence="8 16" id="KW-0808">Transferase</keyword>
<dbReference type="CDD" id="cd24015">
    <property type="entry name" value="ASKHA_NBD_PanK-III"/>
    <property type="match status" value="1"/>
</dbReference>
<evidence type="ECO:0000256" key="15">
    <source>
        <dbReference type="ARBA" id="ARBA00040883"/>
    </source>
</evidence>
<dbReference type="RefSeq" id="WP_210758857.1">
    <property type="nucleotide sequence ID" value="NZ_CP060139.1"/>
</dbReference>
<dbReference type="KEGG" id="chyd:H4K34_00395"/>
<dbReference type="EMBL" id="CP060139">
    <property type="protein sequence ID" value="QNR24330.1"/>
    <property type="molecule type" value="Genomic_DNA"/>
</dbReference>
<comment type="subunit">
    <text evidence="5 16">Homodimer.</text>
</comment>
<evidence type="ECO:0000256" key="3">
    <source>
        <dbReference type="ARBA" id="ARBA00004496"/>
    </source>
</evidence>
<proteinExistence type="inferred from homology"/>
<keyword evidence="16" id="KW-0479">Metal-binding</keyword>
<evidence type="ECO:0000256" key="11">
    <source>
        <dbReference type="ARBA" id="ARBA00022840"/>
    </source>
</evidence>
<evidence type="ECO:0000256" key="10">
    <source>
        <dbReference type="ARBA" id="ARBA00022777"/>
    </source>
</evidence>
<keyword evidence="11 16" id="KW-0067">ATP-binding</keyword>
<comment type="similarity">
    <text evidence="14 16">Belongs to the type III pantothenate kinase family.</text>
</comment>
<dbReference type="HAMAP" id="MF_01274">
    <property type="entry name" value="Pantothen_kinase_3"/>
    <property type="match status" value="1"/>
</dbReference>
<dbReference type="GO" id="GO:0046872">
    <property type="term" value="F:metal ion binding"/>
    <property type="evidence" value="ECO:0007669"/>
    <property type="project" value="UniProtKB-KW"/>
</dbReference>
<dbReference type="PANTHER" id="PTHR34265:SF1">
    <property type="entry name" value="TYPE III PANTOTHENATE KINASE"/>
    <property type="match status" value="1"/>
</dbReference>
<name>A0A7H0VF32_9FLAO</name>
<keyword evidence="13 16" id="KW-0173">Coenzyme A biosynthesis</keyword>
<feature type="binding site" evidence="16">
    <location>
        <position position="94"/>
    </location>
    <ligand>
        <name>substrate</name>
    </ligand>
</feature>
<comment type="function">
    <text evidence="16">Catalyzes the phosphorylation of pantothenate (Pan), the first step in CoA biosynthesis.</text>
</comment>
<evidence type="ECO:0000256" key="5">
    <source>
        <dbReference type="ARBA" id="ARBA00011738"/>
    </source>
</evidence>
<feature type="binding site" evidence="16">
    <location>
        <position position="124"/>
    </location>
    <ligand>
        <name>K(+)</name>
        <dbReference type="ChEBI" id="CHEBI:29103"/>
    </ligand>
</feature>
<comment type="cofactor">
    <cofactor evidence="2">
        <name>K(+)</name>
        <dbReference type="ChEBI" id="CHEBI:29103"/>
    </cofactor>
</comment>
<comment type="cofactor">
    <cofactor evidence="16">
        <name>NH4(+)</name>
        <dbReference type="ChEBI" id="CHEBI:28938"/>
    </cofactor>
    <cofactor evidence="16">
        <name>K(+)</name>
        <dbReference type="ChEBI" id="CHEBI:29103"/>
    </cofactor>
    <text evidence="16">A monovalent cation. Ammonium or potassium.</text>
</comment>
<protein>
    <recommendedName>
        <fullName evidence="15 16">Type III pantothenate kinase</fullName>
        <ecNumber evidence="6 16">2.7.1.33</ecNumber>
    </recommendedName>
    <alternativeName>
        <fullName evidence="16">PanK-III</fullName>
    </alternativeName>
    <alternativeName>
        <fullName evidence="16">Pantothenic acid kinase</fullName>
    </alternativeName>
</protein>
<dbReference type="Proteomes" id="UP000516305">
    <property type="component" value="Chromosome"/>
</dbReference>
<keyword evidence="18" id="KW-1185">Reference proteome</keyword>
<sequence>MSALKNNLAAGALHIVIDAGNTRIKVAQYQNQTCEDLHYFEEQKEFEIFLKKFPKEAPCIFSNTGSWDLEVVRQHFDYCLSLNPESPLPYIILYSSPKTLGNDRRALAAAAHRFFPGEACLVLDLGTCLTADFIDAQGNYHGGAISPGLKMRFKSLKHFTANLPKVDWSGIQYPNLVGDSTENSILSGVVRGYAAEISASITQYEEEFGAIRTVITGGDHSLLLPWLKNDIFAPSNFLLNGLDYILEYNLRQK</sequence>
<dbReference type="GO" id="GO:0015937">
    <property type="term" value="P:coenzyme A biosynthetic process"/>
    <property type="evidence" value="ECO:0007669"/>
    <property type="project" value="UniProtKB-UniRule"/>
</dbReference>
<evidence type="ECO:0000256" key="7">
    <source>
        <dbReference type="ARBA" id="ARBA00022490"/>
    </source>
</evidence>
<reference evidence="17 18" key="1">
    <citation type="submission" date="2020-08" db="EMBL/GenBank/DDBJ databases">
        <title>Croceimicrobium hydrocarbonivorans gen. nov., sp. nov., a novel marine bacterium isolated from a bacterial consortium that degrades polyethylene terephthalate.</title>
        <authorList>
            <person name="Liu R."/>
        </authorList>
    </citation>
    <scope>NUCLEOTIDE SEQUENCE [LARGE SCALE GENOMIC DNA]</scope>
    <source>
        <strain evidence="17 18">A20-9</strain>
    </source>
</reference>
<accession>A0A7H0VF32</accession>
<dbReference type="GO" id="GO:0005737">
    <property type="term" value="C:cytoplasm"/>
    <property type="evidence" value="ECO:0007669"/>
    <property type="project" value="UniProtKB-SubCell"/>
</dbReference>
<comment type="pathway">
    <text evidence="4 16">Cofactor biosynthesis; coenzyme A biosynthesis; CoA from (R)-pantothenate: step 1/5.</text>
</comment>
<keyword evidence="7 16" id="KW-0963">Cytoplasm</keyword>
<gene>
    <name evidence="16" type="primary">coaX</name>
    <name evidence="17" type="ORF">H4K34_00395</name>
</gene>
<evidence type="ECO:0000256" key="1">
    <source>
        <dbReference type="ARBA" id="ARBA00001206"/>
    </source>
</evidence>
<dbReference type="GO" id="GO:0004594">
    <property type="term" value="F:pantothenate kinase activity"/>
    <property type="evidence" value="ECO:0007669"/>
    <property type="project" value="UniProtKB-UniRule"/>
</dbReference>
<comment type="subcellular location">
    <subcellularLocation>
        <location evidence="3 16">Cytoplasm</location>
    </subcellularLocation>
</comment>
<feature type="binding site" evidence="16">
    <location>
        <begin position="18"/>
        <end position="25"/>
    </location>
    <ligand>
        <name>ATP</name>
        <dbReference type="ChEBI" id="CHEBI:30616"/>
    </ligand>
</feature>
<dbReference type="SUPFAM" id="SSF53067">
    <property type="entry name" value="Actin-like ATPase domain"/>
    <property type="match status" value="2"/>
</dbReference>
<dbReference type="InterPro" id="IPR043129">
    <property type="entry name" value="ATPase_NBD"/>
</dbReference>
<keyword evidence="9 16" id="KW-0547">Nucleotide-binding</keyword>
<feature type="binding site" evidence="16">
    <location>
        <position position="127"/>
    </location>
    <ligand>
        <name>ATP</name>
        <dbReference type="ChEBI" id="CHEBI:30616"/>
    </ligand>
</feature>
<evidence type="ECO:0000256" key="2">
    <source>
        <dbReference type="ARBA" id="ARBA00001958"/>
    </source>
</evidence>
<evidence type="ECO:0000256" key="4">
    <source>
        <dbReference type="ARBA" id="ARBA00005225"/>
    </source>
</evidence>
<dbReference type="GO" id="GO:0005524">
    <property type="term" value="F:ATP binding"/>
    <property type="evidence" value="ECO:0007669"/>
    <property type="project" value="UniProtKB-UniRule"/>
</dbReference>
<evidence type="ECO:0000256" key="6">
    <source>
        <dbReference type="ARBA" id="ARBA00012102"/>
    </source>
</evidence>
<feature type="binding site" evidence="16">
    <location>
        <position position="181"/>
    </location>
    <ligand>
        <name>substrate</name>
    </ligand>
</feature>
<feature type="binding site" evidence="16">
    <location>
        <begin position="101"/>
        <end position="104"/>
    </location>
    <ligand>
        <name>substrate</name>
    </ligand>
</feature>
<keyword evidence="12 16" id="KW-0630">Potassium</keyword>
<dbReference type="PANTHER" id="PTHR34265">
    <property type="entry name" value="TYPE III PANTOTHENATE KINASE"/>
    <property type="match status" value="1"/>
</dbReference>
<evidence type="ECO:0000313" key="18">
    <source>
        <dbReference type="Proteomes" id="UP000516305"/>
    </source>
</evidence>
<evidence type="ECO:0000256" key="8">
    <source>
        <dbReference type="ARBA" id="ARBA00022679"/>
    </source>
</evidence>
<evidence type="ECO:0000256" key="14">
    <source>
        <dbReference type="ARBA" id="ARBA00038036"/>
    </source>
</evidence>
<dbReference type="NCBIfam" id="TIGR00671">
    <property type="entry name" value="baf"/>
    <property type="match status" value="1"/>
</dbReference>
<dbReference type="Gene3D" id="3.30.420.40">
    <property type="match status" value="1"/>
</dbReference>
<comment type="catalytic activity">
    <reaction evidence="1 16">
        <text>(R)-pantothenate + ATP = (R)-4'-phosphopantothenate + ADP + H(+)</text>
        <dbReference type="Rhea" id="RHEA:16373"/>
        <dbReference type="ChEBI" id="CHEBI:10986"/>
        <dbReference type="ChEBI" id="CHEBI:15378"/>
        <dbReference type="ChEBI" id="CHEBI:29032"/>
        <dbReference type="ChEBI" id="CHEBI:30616"/>
        <dbReference type="ChEBI" id="CHEBI:456216"/>
        <dbReference type="EC" id="2.7.1.33"/>
    </reaction>
</comment>
<evidence type="ECO:0000256" key="16">
    <source>
        <dbReference type="HAMAP-Rule" id="MF_01274"/>
    </source>
</evidence>
<dbReference type="InterPro" id="IPR004619">
    <property type="entry name" value="Type_III_PanK"/>
</dbReference>
<dbReference type="EC" id="2.7.1.33" evidence="6 16"/>
<feature type="active site" description="Proton acceptor" evidence="16">
    <location>
        <position position="103"/>
    </location>
</feature>
<dbReference type="Pfam" id="PF03309">
    <property type="entry name" value="Pan_kinase"/>
    <property type="match status" value="1"/>
</dbReference>
<evidence type="ECO:0000313" key="17">
    <source>
        <dbReference type="EMBL" id="QNR24330.1"/>
    </source>
</evidence>
<evidence type="ECO:0000256" key="13">
    <source>
        <dbReference type="ARBA" id="ARBA00022993"/>
    </source>
</evidence>
<organism evidence="17 18">
    <name type="scientific">Croceimicrobium hydrocarbonivorans</name>
    <dbReference type="NCBI Taxonomy" id="2761580"/>
    <lineage>
        <taxon>Bacteria</taxon>
        <taxon>Pseudomonadati</taxon>
        <taxon>Bacteroidota</taxon>
        <taxon>Flavobacteriia</taxon>
        <taxon>Flavobacteriales</taxon>
        <taxon>Owenweeksiaceae</taxon>
        <taxon>Croceimicrobium</taxon>
    </lineage>
</organism>
<keyword evidence="10 16" id="KW-0418">Kinase</keyword>
<evidence type="ECO:0000256" key="12">
    <source>
        <dbReference type="ARBA" id="ARBA00022958"/>
    </source>
</evidence>
<evidence type="ECO:0000256" key="9">
    <source>
        <dbReference type="ARBA" id="ARBA00022741"/>
    </source>
</evidence>
<dbReference type="UniPathway" id="UPA00241">
    <property type="reaction ID" value="UER00352"/>
</dbReference>